<feature type="region of interest" description="Disordered" evidence="4">
    <location>
        <begin position="99"/>
        <end position="120"/>
    </location>
</feature>
<dbReference type="CDD" id="cd10028">
    <property type="entry name" value="UDG-F2_TDG_MUG"/>
    <property type="match status" value="1"/>
</dbReference>
<dbReference type="PANTHER" id="PTHR12159:SF9">
    <property type="entry name" value="G_T MISMATCH-SPECIFIC THYMINE DNA GLYCOSYLASE"/>
    <property type="match status" value="1"/>
</dbReference>
<dbReference type="Gene3D" id="3.40.470.10">
    <property type="entry name" value="Uracil-DNA glycosylase-like domain"/>
    <property type="match status" value="1"/>
</dbReference>
<keyword evidence="7" id="KW-1185">Reference proteome</keyword>
<organism evidence="6 7">
    <name type="scientific">Dentipellis fragilis</name>
    <dbReference type="NCBI Taxonomy" id="205917"/>
    <lineage>
        <taxon>Eukaryota</taxon>
        <taxon>Fungi</taxon>
        <taxon>Dikarya</taxon>
        <taxon>Basidiomycota</taxon>
        <taxon>Agaricomycotina</taxon>
        <taxon>Agaricomycetes</taxon>
        <taxon>Russulales</taxon>
        <taxon>Hericiaceae</taxon>
        <taxon>Dentipellis</taxon>
    </lineage>
</organism>
<feature type="region of interest" description="Disordered" evidence="4">
    <location>
        <begin position="28"/>
        <end position="47"/>
    </location>
</feature>
<keyword evidence="3" id="KW-0234">DNA repair</keyword>
<proteinExistence type="predicted"/>
<feature type="domain" description="Uracil-DNA glycosylase-like" evidence="5">
    <location>
        <begin position="136"/>
        <end position="272"/>
    </location>
</feature>
<dbReference type="GO" id="GO:0006285">
    <property type="term" value="P:base-excision repair, AP site formation"/>
    <property type="evidence" value="ECO:0007669"/>
    <property type="project" value="InterPro"/>
</dbReference>
<dbReference type="STRING" id="205917.A0A4Y9XW82"/>
<dbReference type="Proteomes" id="UP000298327">
    <property type="component" value="Unassembled WGS sequence"/>
</dbReference>
<protein>
    <recommendedName>
        <fullName evidence="5">Uracil-DNA glycosylase-like domain-containing protein</fullName>
    </recommendedName>
</protein>
<evidence type="ECO:0000256" key="1">
    <source>
        <dbReference type="ARBA" id="ARBA00022763"/>
    </source>
</evidence>
<evidence type="ECO:0000256" key="2">
    <source>
        <dbReference type="ARBA" id="ARBA00022801"/>
    </source>
</evidence>
<dbReference type="PANTHER" id="PTHR12159">
    <property type="entry name" value="G/T AND G/U MISMATCH-SPECIFIC DNA GLYCOSYLASE"/>
    <property type="match status" value="1"/>
</dbReference>
<dbReference type="InterPro" id="IPR005122">
    <property type="entry name" value="Uracil-DNA_glycosylase-like"/>
</dbReference>
<dbReference type="GO" id="GO:0008263">
    <property type="term" value="F:pyrimidine-specific mismatch base pair DNA N-glycosylase activity"/>
    <property type="evidence" value="ECO:0007669"/>
    <property type="project" value="TreeGrafter"/>
</dbReference>
<name>A0A4Y9XW82_9AGAM</name>
<feature type="region of interest" description="Disordered" evidence="4">
    <location>
        <begin position="62"/>
        <end position="87"/>
    </location>
</feature>
<gene>
    <name evidence="6" type="ORF">EVG20_g9740</name>
</gene>
<evidence type="ECO:0000256" key="4">
    <source>
        <dbReference type="SAM" id="MobiDB-lite"/>
    </source>
</evidence>
<dbReference type="GO" id="GO:0004844">
    <property type="term" value="F:uracil DNA N-glycosylase activity"/>
    <property type="evidence" value="ECO:0007669"/>
    <property type="project" value="TreeGrafter"/>
</dbReference>
<feature type="compositionally biased region" description="Low complexity" evidence="4">
    <location>
        <begin position="31"/>
        <end position="42"/>
    </location>
</feature>
<comment type="caution">
    <text evidence="6">The sequence shown here is derived from an EMBL/GenBank/DDBJ whole genome shotgun (WGS) entry which is preliminary data.</text>
</comment>
<reference evidence="6 7" key="1">
    <citation type="submission" date="2019-02" db="EMBL/GenBank/DDBJ databases">
        <title>Genome sequencing of the rare red list fungi Dentipellis fragilis.</title>
        <authorList>
            <person name="Buettner E."/>
            <person name="Kellner H."/>
        </authorList>
    </citation>
    <scope>NUCLEOTIDE SEQUENCE [LARGE SCALE GENOMIC DNA]</scope>
    <source>
        <strain evidence="6 7">DSM 105465</strain>
    </source>
</reference>
<keyword evidence="1" id="KW-0227">DNA damage</keyword>
<dbReference type="InterPro" id="IPR036895">
    <property type="entry name" value="Uracil-DNA_glycosylase-like_sf"/>
</dbReference>
<accession>A0A4Y9XW82</accession>
<sequence length="354" mass="38045">MKTEQTEGSLATPPTVLTTFRTSVSLYAFTPSPSEGPSPASGLRRSARTAVRLQYIVKKEEPADDDDDVLPTINALPTPPGSSRKRKATAMNAEDADFKANGIGKTPSKVQKGTTGKRGYAPPETYAHLRELNDHLAENLDVMFCGINPGQMSAQKGHHFAHPTNHFWRCLFQSGLTSRLLPASEDHTLPALFNLGLAAELSREEMSLSVPSILRKIKLLRPRIICFVGKGIWQSVERVLKKSAVYPEAKTADGASAEDEKPVASAKGKGKGKPKKPKADSGLGLQPLKVVHAPKAEDGATLETLIYVVPSTSGRVISHQLPDKIKLFAILKGHVDDSKAGALDTSTMAVVSVD</sequence>
<dbReference type="OrthoDB" id="565731at2759"/>
<dbReference type="AlphaFoldDB" id="A0A4Y9XW82"/>
<feature type="region of interest" description="Disordered" evidence="4">
    <location>
        <begin position="250"/>
        <end position="284"/>
    </location>
</feature>
<dbReference type="InterPro" id="IPR015637">
    <property type="entry name" value="MUG/TDG"/>
</dbReference>
<evidence type="ECO:0000259" key="5">
    <source>
        <dbReference type="Pfam" id="PF03167"/>
    </source>
</evidence>
<dbReference type="EMBL" id="SEOQ01001037">
    <property type="protein sequence ID" value="TFY54345.1"/>
    <property type="molecule type" value="Genomic_DNA"/>
</dbReference>
<evidence type="ECO:0000313" key="7">
    <source>
        <dbReference type="Proteomes" id="UP000298327"/>
    </source>
</evidence>
<evidence type="ECO:0000313" key="6">
    <source>
        <dbReference type="EMBL" id="TFY54345.1"/>
    </source>
</evidence>
<dbReference type="SUPFAM" id="SSF52141">
    <property type="entry name" value="Uracil-DNA glycosylase-like"/>
    <property type="match status" value="1"/>
</dbReference>
<keyword evidence="2" id="KW-0378">Hydrolase</keyword>
<dbReference type="Pfam" id="PF03167">
    <property type="entry name" value="UDG"/>
    <property type="match status" value="1"/>
</dbReference>
<evidence type="ECO:0000256" key="3">
    <source>
        <dbReference type="ARBA" id="ARBA00023204"/>
    </source>
</evidence>